<dbReference type="AlphaFoldDB" id="A0AB34JDD6"/>
<comment type="caution">
    <text evidence="2">The sequence shown here is derived from an EMBL/GenBank/DDBJ whole genome shotgun (WGS) entry which is preliminary data.</text>
</comment>
<feature type="region of interest" description="Disordered" evidence="1">
    <location>
        <begin position="286"/>
        <end position="390"/>
    </location>
</feature>
<name>A0AB34JDD6_PRYPA</name>
<feature type="compositionally biased region" description="Basic and acidic residues" evidence="1">
    <location>
        <begin position="286"/>
        <end position="347"/>
    </location>
</feature>
<organism evidence="2 3">
    <name type="scientific">Prymnesium parvum</name>
    <name type="common">Toxic golden alga</name>
    <dbReference type="NCBI Taxonomy" id="97485"/>
    <lineage>
        <taxon>Eukaryota</taxon>
        <taxon>Haptista</taxon>
        <taxon>Haptophyta</taxon>
        <taxon>Prymnesiophyceae</taxon>
        <taxon>Prymnesiales</taxon>
        <taxon>Prymnesiaceae</taxon>
        <taxon>Prymnesium</taxon>
    </lineage>
</organism>
<evidence type="ECO:0000256" key="1">
    <source>
        <dbReference type="SAM" id="MobiDB-lite"/>
    </source>
</evidence>
<sequence length="390" mass="42644">MGHASSVVDSAKPSRRSIFAIDPRVPMIAAVLTLAAVRAAILSPSPRAALHRPRLARPLRGAALVMGEQVVVTDGTDSFYGSRAVFQSLFDHADFDEIKALSSSVAEAKKMLISRQARYSGLIDVLKFSEGSLSEGMAGATMWVAMNAKPDVLSEQIAAAKQAGIKRAFVHLCSPEYASLDTKALEATLQGSGMSFTLLRTGKLSEKGTGGALKLEEVDIPTCEEVAKEDVFRFITEALTLPEAYGRTFSLCPSLDASQLKEMRFAGCTRREEVEALLKGQLKEKLKEEEEVPKMTQEEEAISKAEDSAKREEELKMLLQRAKEKGIENQKRMKKEEEAKKELREQRATYFKSPPSDDDKDDGDAKKPPGPPPDSPKKPDDKDDDGLALA</sequence>
<dbReference type="Proteomes" id="UP001515480">
    <property type="component" value="Unassembled WGS sequence"/>
</dbReference>
<dbReference type="Gene3D" id="3.40.50.720">
    <property type="entry name" value="NAD(P)-binding Rossmann-like Domain"/>
    <property type="match status" value="1"/>
</dbReference>
<dbReference type="EMBL" id="JBGBPQ010000010">
    <property type="protein sequence ID" value="KAL1518737.1"/>
    <property type="molecule type" value="Genomic_DNA"/>
</dbReference>
<evidence type="ECO:0000313" key="2">
    <source>
        <dbReference type="EMBL" id="KAL1518737.1"/>
    </source>
</evidence>
<proteinExistence type="predicted"/>
<protein>
    <recommendedName>
        <fullName evidence="4">NmrA-like domain-containing protein</fullName>
    </recommendedName>
</protein>
<gene>
    <name evidence="2" type="ORF">AB1Y20_003022</name>
</gene>
<reference evidence="2 3" key="1">
    <citation type="journal article" date="2024" name="Science">
        <title>Giant polyketide synthase enzymes in the biosynthesis of giant marine polyether toxins.</title>
        <authorList>
            <person name="Fallon T.R."/>
            <person name="Shende V.V."/>
            <person name="Wierzbicki I.H."/>
            <person name="Pendleton A.L."/>
            <person name="Watervoot N.F."/>
            <person name="Auber R.P."/>
            <person name="Gonzalez D.J."/>
            <person name="Wisecaver J.H."/>
            <person name="Moore B.S."/>
        </authorList>
    </citation>
    <scope>NUCLEOTIDE SEQUENCE [LARGE SCALE GENOMIC DNA]</scope>
    <source>
        <strain evidence="2 3">12B1</strain>
    </source>
</reference>
<accession>A0AB34JDD6</accession>
<evidence type="ECO:0000313" key="3">
    <source>
        <dbReference type="Proteomes" id="UP001515480"/>
    </source>
</evidence>
<keyword evidence="3" id="KW-1185">Reference proteome</keyword>
<evidence type="ECO:0008006" key="4">
    <source>
        <dbReference type="Google" id="ProtNLM"/>
    </source>
</evidence>